<gene>
    <name evidence="1" type="ORF">D4L85_20780</name>
</gene>
<organism evidence="1 2">
    <name type="scientific">Chryseolinea soli</name>
    <dbReference type="NCBI Taxonomy" id="2321403"/>
    <lineage>
        <taxon>Bacteria</taxon>
        <taxon>Pseudomonadati</taxon>
        <taxon>Bacteroidota</taxon>
        <taxon>Cytophagia</taxon>
        <taxon>Cytophagales</taxon>
        <taxon>Fulvivirgaceae</taxon>
        <taxon>Chryseolinea</taxon>
    </lineage>
</organism>
<proteinExistence type="predicted"/>
<dbReference type="KEGG" id="chk:D4L85_20780"/>
<accession>A0A385SPC3</accession>
<protein>
    <submittedName>
        <fullName evidence="1">Uncharacterized protein</fullName>
    </submittedName>
</protein>
<reference evidence="2" key="1">
    <citation type="submission" date="2018-09" db="EMBL/GenBank/DDBJ databases">
        <title>Chryseolinea sp. KIS68-18 isolated from soil.</title>
        <authorList>
            <person name="Weon H.-Y."/>
            <person name="Kwon S.-W."/>
            <person name="Lee S.A."/>
        </authorList>
    </citation>
    <scope>NUCLEOTIDE SEQUENCE [LARGE SCALE GENOMIC DNA]</scope>
    <source>
        <strain evidence="2">KIS68-18</strain>
    </source>
</reference>
<dbReference type="EMBL" id="CP032382">
    <property type="protein sequence ID" value="AYB32864.1"/>
    <property type="molecule type" value="Genomic_DNA"/>
</dbReference>
<dbReference type="AlphaFoldDB" id="A0A385SPC3"/>
<dbReference type="OrthoDB" id="885206at2"/>
<dbReference type="RefSeq" id="WP_119756112.1">
    <property type="nucleotide sequence ID" value="NZ_CP032382.1"/>
</dbReference>
<sequence>MGIYLENSQLITYLRLGKRIEQWLGTTKEQEETIIKWLSIELQKDGSYGVTYLEVFDEGNEDFLDIYEFSAPDPDLEFGESDSFATCEEALEFSRQKYGCRDDKFVTAGQIQEEYRLYLLSRNE</sequence>
<keyword evidence="2" id="KW-1185">Reference proteome</keyword>
<name>A0A385SPC3_9BACT</name>
<evidence type="ECO:0000313" key="1">
    <source>
        <dbReference type="EMBL" id="AYB32864.1"/>
    </source>
</evidence>
<evidence type="ECO:0000313" key="2">
    <source>
        <dbReference type="Proteomes" id="UP000266183"/>
    </source>
</evidence>
<dbReference type="Proteomes" id="UP000266183">
    <property type="component" value="Chromosome"/>
</dbReference>